<keyword evidence="3" id="KW-1185">Reference proteome</keyword>
<evidence type="ECO:0000259" key="1">
    <source>
        <dbReference type="Pfam" id="PF00668"/>
    </source>
</evidence>
<gene>
    <name evidence="2" type="ORF">GCM10009579_81870</name>
</gene>
<comment type="caution">
    <text evidence="2">The sequence shown here is derived from an EMBL/GenBank/DDBJ whole genome shotgun (WGS) entry which is preliminary data.</text>
</comment>
<feature type="domain" description="Condensation" evidence="1">
    <location>
        <begin position="8"/>
        <end position="334"/>
    </location>
</feature>
<dbReference type="Pfam" id="PF00668">
    <property type="entry name" value="Condensation"/>
    <property type="match status" value="1"/>
</dbReference>
<proteinExistence type="predicted"/>
<dbReference type="InterPro" id="IPR023213">
    <property type="entry name" value="CAT-like_dom_sf"/>
</dbReference>
<organism evidence="2 3">
    <name type="scientific">Streptomyces javensis</name>
    <dbReference type="NCBI Taxonomy" id="114698"/>
    <lineage>
        <taxon>Bacteria</taxon>
        <taxon>Bacillati</taxon>
        <taxon>Actinomycetota</taxon>
        <taxon>Actinomycetes</taxon>
        <taxon>Kitasatosporales</taxon>
        <taxon>Streptomycetaceae</taxon>
        <taxon>Streptomyces</taxon>
        <taxon>Streptomyces violaceusniger group</taxon>
    </lineage>
</organism>
<dbReference type="PANTHER" id="PTHR45527:SF1">
    <property type="entry name" value="FATTY ACID SYNTHASE"/>
    <property type="match status" value="1"/>
</dbReference>
<dbReference type="Proteomes" id="UP001500282">
    <property type="component" value="Unassembled WGS sequence"/>
</dbReference>
<evidence type="ECO:0000313" key="3">
    <source>
        <dbReference type="Proteomes" id="UP001500282"/>
    </source>
</evidence>
<dbReference type="InterPro" id="IPR001242">
    <property type="entry name" value="Condensation_dom"/>
</dbReference>
<accession>A0ABN1XCL8</accession>
<dbReference type="SUPFAM" id="SSF52777">
    <property type="entry name" value="CoA-dependent acyltransferases"/>
    <property type="match status" value="2"/>
</dbReference>
<name>A0ABN1XCL8_9ACTN</name>
<dbReference type="Gene3D" id="3.30.559.30">
    <property type="entry name" value="Nonribosomal peptide synthetase, condensation domain"/>
    <property type="match status" value="1"/>
</dbReference>
<dbReference type="PANTHER" id="PTHR45527">
    <property type="entry name" value="NONRIBOSOMAL PEPTIDE SYNTHETASE"/>
    <property type="match status" value="1"/>
</dbReference>
<dbReference type="EMBL" id="BAAAIH010000082">
    <property type="protein sequence ID" value="GAA1300823.1"/>
    <property type="molecule type" value="Genomic_DNA"/>
</dbReference>
<dbReference type="Gene3D" id="3.30.559.10">
    <property type="entry name" value="Chloramphenicol acetyltransferase-like domain"/>
    <property type="match status" value="1"/>
</dbReference>
<reference evidence="2 3" key="1">
    <citation type="journal article" date="2019" name="Int. J. Syst. Evol. Microbiol.">
        <title>The Global Catalogue of Microorganisms (GCM) 10K type strain sequencing project: providing services to taxonomists for standard genome sequencing and annotation.</title>
        <authorList>
            <consortium name="The Broad Institute Genomics Platform"/>
            <consortium name="The Broad Institute Genome Sequencing Center for Infectious Disease"/>
            <person name="Wu L."/>
            <person name="Ma J."/>
        </authorList>
    </citation>
    <scope>NUCLEOTIDE SEQUENCE [LARGE SCALE GENOMIC DNA]</scope>
    <source>
        <strain evidence="2 3">JCM 11448</strain>
    </source>
</reference>
<sequence length="462" mass="52321">MSRPSDPVPLSPQQEWLWESLRFMHPGEPGRTKSNVCLAYTLRGPVDADRLERALNTVRRRHDTLRTTLDEISDAPRQEIQDPWDAQPQPLPFAMVDLSGVPHQEQHRLCELIANGECDRVFDYVQGPLWHATLVRRTPREHVLVFSVSHLMLDAPSVQLVIRHLAEAYEELPPPERQDQYRDFVRRARELPKAAETHLDYWRRVLTPLPAPLDVPTDYPAAPPPVFLRETEPFSVRAPTAELADLRGQAGVTPYLIHVAAYTAALAGICGARRIVVGSSLTRLELKADLNAVGHFADLVLLPVEVSPEHTFGEHLERVRDTVLDVYDHLLPYRVIAEAVDPGFTARRPWPARALYHVWVRGSVHSTDLGPPKRLGEAEVSPFSFAHETCYSIDLDADRYAHVYGQNAVPTLYIGPTGLDGEMTYNRAVFTPPSARRFTDTHRRNLERLLRERETPIGEVRA</sequence>
<protein>
    <recommendedName>
        <fullName evidence="1">Condensation domain-containing protein</fullName>
    </recommendedName>
</protein>
<evidence type="ECO:0000313" key="2">
    <source>
        <dbReference type="EMBL" id="GAA1300823.1"/>
    </source>
</evidence>